<sequence length="268" mass="29468">MRLQFALAMLFALMVTASPITDLLNRLKRQIIQTYDVTEVIYNSNGKPVATTILHVTTTVYPSTTLAPVPTATPTDYVSTALYHHNIHRANHSVPLLKWDTKLVASAQVLAATCKWGHSMNINGGGYGQNIAAYGSTNAKALGANKEMAVAATNMWYNGEQPTYFPSYYGHNNPDLTTFEDWGHFTQMVWLGTNSVGCATQLCQPMDIWPSMPAWYTVCNYSPPGLFLILILSLYLFTNLSPSGNMGGQYGVNVFPPLRHPSVNVINA</sequence>
<dbReference type="Gene3D" id="3.40.33.10">
    <property type="entry name" value="CAP"/>
    <property type="match status" value="1"/>
</dbReference>
<dbReference type="FunFam" id="3.40.33.10:FF:000018">
    <property type="entry name" value="SCP-like extracellular protein, putative"/>
    <property type="match status" value="1"/>
</dbReference>
<keyword evidence="5" id="KW-1185">Reference proteome</keyword>
<dbReference type="EMBL" id="JABFCT010000015">
    <property type="protein sequence ID" value="KAF5870063.1"/>
    <property type="molecule type" value="Genomic_DNA"/>
</dbReference>
<evidence type="ECO:0000313" key="5">
    <source>
        <dbReference type="Proteomes" id="UP000531561"/>
    </source>
</evidence>
<dbReference type="Pfam" id="PF00188">
    <property type="entry name" value="CAP"/>
    <property type="match status" value="1"/>
</dbReference>
<keyword evidence="1" id="KW-0472">Membrane</keyword>
<name>A0A8H6EFB6_9HELO</name>
<protein>
    <submittedName>
        <fullName evidence="4">Putative scp-like extracellular protein</fullName>
    </submittedName>
</protein>
<feature type="domain" description="SCP" evidence="3">
    <location>
        <begin position="76"/>
        <end position="229"/>
    </location>
</feature>
<evidence type="ECO:0000313" key="4">
    <source>
        <dbReference type="EMBL" id="KAF5870063.1"/>
    </source>
</evidence>
<gene>
    <name evidence="4" type="ORF">Bfra_010210</name>
</gene>
<dbReference type="RefSeq" id="XP_037189010.1">
    <property type="nucleotide sequence ID" value="XM_037340542.1"/>
</dbReference>
<dbReference type="OrthoDB" id="337038at2759"/>
<dbReference type="AlphaFoldDB" id="A0A8H6EFB6"/>
<keyword evidence="2" id="KW-0732">Signal</keyword>
<accession>A0A8H6EFB6</accession>
<comment type="caution">
    <text evidence="4">The sequence shown here is derived from an EMBL/GenBank/DDBJ whole genome shotgun (WGS) entry which is preliminary data.</text>
</comment>
<dbReference type="InterPro" id="IPR035940">
    <property type="entry name" value="CAP_sf"/>
</dbReference>
<keyword evidence="1" id="KW-0812">Transmembrane</keyword>
<evidence type="ECO:0000256" key="2">
    <source>
        <dbReference type="SAM" id="SignalP"/>
    </source>
</evidence>
<dbReference type="InterPro" id="IPR001283">
    <property type="entry name" value="CRISP-related"/>
</dbReference>
<dbReference type="InterPro" id="IPR014044">
    <property type="entry name" value="CAP_dom"/>
</dbReference>
<evidence type="ECO:0000256" key="1">
    <source>
        <dbReference type="SAM" id="Phobius"/>
    </source>
</evidence>
<dbReference type="CDD" id="cd05380">
    <property type="entry name" value="CAP_euk"/>
    <property type="match status" value="1"/>
</dbReference>
<dbReference type="SMART" id="SM00198">
    <property type="entry name" value="SCP"/>
    <property type="match status" value="1"/>
</dbReference>
<evidence type="ECO:0000259" key="3">
    <source>
        <dbReference type="SMART" id="SM00198"/>
    </source>
</evidence>
<dbReference type="SUPFAM" id="SSF55797">
    <property type="entry name" value="PR-1-like"/>
    <property type="match status" value="1"/>
</dbReference>
<feature type="chain" id="PRO_5034065617" evidence="2">
    <location>
        <begin position="18"/>
        <end position="268"/>
    </location>
</feature>
<feature type="transmembrane region" description="Helical" evidence="1">
    <location>
        <begin position="214"/>
        <end position="237"/>
    </location>
</feature>
<dbReference type="PRINTS" id="PR00837">
    <property type="entry name" value="V5TPXLIKE"/>
</dbReference>
<dbReference type="PANTHER" id="PTHR10334">
    <property type="entry name" value="CYSTEINE-RICH SECRETORY PROTEIN-RELATED"/>
    <property type="match status" value="1"/>
</dbReference>
<dbReference type="GeneID" id="59264234"/>
<proteinExistence type="predicted"/>
<keyword evidence="1" id="KW-1133">Transmembrane helix</keyword>
<dbReference type="InterPro" id="IPR018244">
    <property type="entry name" value="Allrgn_V5/Tpx1_CS"/>
</dbReference>
<dbReference type="PROSITE" id="PS01009">
    <property type="entry name" value="CRISP_1"/>
    <property type="match status" value="1"/>
</dbReference>
<reference evidence="4 5" key="1">
    <citation type="journal article" date="2020" name="Phytopathology">
        <title>A high-quality genome resource of Botrytis fragariae, a new and rapidly spreading fungal pathogen causing strawberry gray mold in the U.S.A.</title>
        <authorList>
            <person name="Wu Y."/>
            <person name="Saski C.A."/>
            <person name="Schnabel G."/>
            <person name="Xiao S."/>
            <person name="Hu M."/>
        </authorList>
    </citation>
    <scope>NUCLEOTIDE SEQUENCE [LARGE SCALE GENOMIC DNA]</scope>
    <source>
        <strain evidence="4 5">BVB16</strain>
    </source>
</reference>
<dbReference type="GO" id="GO:0005576">
    <property type="term" value="C:extracellular region"/>
    <property type="evidence" value="ECO:0007669"/>
    <property type="project" value="InterPro"/>
</dbReference>
<dbReference type="Proteomes" id="UP000531561">
    <property type="component" value="Unassembled WGS sequence"/>
</dbReference>
<feature type="signal peptide" evidence="2">
    <location>
        <begin position="1"/>
        <end position="17"/>
    </location>
</feature>
<organism evidence="4 5">
    <name type="scientific">Botrytis fragariae</name>
    <dbReference type="NCBI Taxonomy" id="1964551"/>
    <lineage>
        <taxon>Eukaryota</taxon>
        <taxon>Fungi</taxon>
        <taxon>Dikarya</taxon>
        <taxon>Ascomycota</taxon>
        <taxon>Pezizomycotina</taxon>
        <taxon>Leotiomycetes</taxon>
        <taxon>Helotiales</taxon>
        <taxon>Sclerotiniaceae</taxon>
        <taxon>Botrytis</taxon>
    </lineage>
</organism>